<dbReference type="Gene3D" id="2.10.110.10">
    <property type="entry name" value="Cysteine Rich Protein"/>
    <property type="match status" value="3"/>
</dbReference>
<evidence type="ECO:0000313" key="16">
    <source>
        <dbReference type="Proteomes" id="UP000085678"/>
    </source>
</evidence>
<keyword evidence="9" id="KW-0130">Cell adhesion</keyword>
<keyword evidence="5" id="KW-0963">Cytoplasm</keyword>
<evidence type="ECO:0000256" key="10">
    <source>
        <dbReference type="ARBA" id="ARBA00022949"/>
    </source>
</evidence>
<evidence type="ECO:0000256" key="9">
    <source>
        <dbReference type="ARBA" id="ARBA00022889"/>
    </source>
</evidence>
<dbReference type="GO" id="GO:0098609">
    <property type="term" value="P:cell-cell adhesion"/>
    <property type="evidence" value="ECO:0007669"/>
    <property type="project" value="TreeGrafter"/>
</dbReference>
<dbReference type="GO" id="GO:0001725">
    <property type="term" value="C:stress fiber"/>
    <property type="evidence" value="ECO:0007669"/>
    <property type="project" value="TreeGrafter"/>
</dbReference>
<accession>A0A1S3JSB3</accession>
<feature type="domain" description="LIM zinc-binding" evidence="15">
    <location>
        <begin position="233"/>
        <end position="292"/>
    </location>
</feature>
<reference evidence="17" key="1">
    <citation type="submission" date="2025-08" db="UniProtKB">
        <authorList>
            <consortium name="RefSeq"/>
        </authorList>
    </citation>
    <scope>IDENTIFICATION</scope>
    <source>
        <tissue evidence="17">Gonads</tissue>
    </source>
</reference>
<keyword evidence="16" id="KW-1185">Reference proteome</keyword>
<feature type="domain" description="LIM zinc-binding" evidence="15">
    <location>
        <begin position="354"/>
        <end position="423"/>
    </location>
</feature>
<dbReference type="AlphaFoldDB" id="A0A1S3JSB3"/>
<dbReference type="GO" id="GO:0046872">
    <property type="term" value="F:metal ion binding"/>
    <property type="evidence" value="ECO:0007669"/>
    <property type="project" value="UniProtKB-KW"/>
</dbReference>
<dbReference type="GO" id="GO:0005737">
    <property type="term" value="C:cytoplasm"/>
    <property type="evidence" value="ECO:0007669"/>
    <property type="project" value="UniProtKB-SubCell"/>
</dbReference>
<keyword evidence="12" id="KW-0539">Nucleus</keyword>
<dbReference type="RefSeq" id="XP_013412899.1">
    <property type="nucleotide sequence ID" value="XM_013557445.1"/>
</dbReference>
<feature type="domain" description="LIM zinc-binding" evidence="15">
    <location>
        <begin position="293"/>
        <end position="353"/>
    </location>
</feature>
<dbReference type="FunFam" id="2.10.110.10:FF:000027">
    <property type="entry name" value="lipoma-preferred partner isoform X1"/>
    <property type="match status" value="1"/>
</dbReference>
<sequence length="432" mass="47413">MTTQARLMRELGVPDQGGGKKPGPAVAPKPKFRSPQMSPQPQEYRAQQFRTASYQYQDEFPPPPPPQTNFSSPQPFYRRYETTPQDDFPPPPPVVQDYGGTESVNDTKKPYEAHAVPQPASYQQTTTTRPTYTASSTYAGAAGPVLDGRSPFSSGSVSPSYPASSYSSYRSTPQSYEDHYASDPPPPAHPGGSNYSQPLRAEPAKTGSEAEVDALTNLLVKSMEASSDPDFFGMCAKCKEKVSGADNGCTAMEQVFHIGCFTCATCGAKLRGQPFYAMEAKPYCEGCYMNTLEKCSVCSKAITHRILRATGKPYHPECFTCVVCNKSLDGIPFTVDATNQIHCIEDFHRKFAPRCCVCQQPIMPDNGQEETVRIVAMDKSFHVNCYRCEDCGLILSSEAEGRGCYPLDDHLLCKNCNALQIQAMTSKMTTEL</sequence>
<evidence type="ECO:0000256" key="5">
    <source>
        <dbReference type="ARBA" id="ARBA00022490"/>
    </source>
</evidence>
<protein>
    <submittedName>
        <fullName evidence="17">Lipoma-preferred partner homolog</fullName>
    </submittedName>
</protein>
<dbReference type="SMART" id="SM00132">
    <property type="entry name" value="LIM"/>
    <property type="match status" value="3"/>
</dbReference>
<name>A0A1S3JSB3_LINAN</name>
<evidence type="ECO:0000256" key="3">
    <source>
        <dbReference type="ARBA" id="ARBA00004496"/>
    </source>
</evidence>
<dbReference type="InParanoid" id="A0A1S3JSB3"/>
<proteinExistence type="inferred from homology"/>
<comment type="similarity">
    <text evidence="4">Belongs to the zyxin/ajuba family.</text>
</comment>
<dbReference type="KEGG" id="lak:106175440"/>
<dbReference type="FunFam" id="2.10.110.10:FF:000047">
    <property type="entry name" value="lipoma-preferred partner isoform X1"/>
    <property type="match status" value="1"/>
</dbReference>
<dbReference type="Proteomes" id="UP000085678">
    <property type="component" value="Unplaced"/>
</dbReference>
<evidence type="ECO:0000256" key="11">
    <source>
        <dbReference type="ARBA" id="ARBA00023038"/>
    </source>
</evidence>
<dbReference type="Pfam" id="PF00412">
    <property type="entry name" value="LIM"/>
    <property type="match status" value="3"/>
</dbReference>
<evidence type="ECO:0000256" key="2">
    <source>
        <dbReference type="ARBA" id="ARBA00004282"/>
    </source>
</evidence>
<keyword evidence="7" id="KW-0677">Repeat</keyword>
<dbReference type="PANTHER" id="PTHR24207">
    <property type="entry name" value="ZYX102 PROTEIN"/>
    <property type="match status" value="1"/>
</dbReference>
<feature type="compositionally biased region" description="Low complexity" evidence="14">
    <location>
        <begin position="120"/>
        <end position="175"/>
    </location>
</feature>
<evidence type="ECO:0000256" key="6">
    <source>
        <dbReference type="ARBA" id="ARBA00022723"/>
    </source>
</evidence>
<evidence type="ECO:0000256" key="12">
    <source>
        <dbReference type="ARBA" id="ARBA00023242"/>
    </source>
</evidence>
<dbReference type="PROSITE" id="PS50023">
    <property type="entry name" value="LIM_DOMAIN_2"/>
    <property type="match status" value="3"/>
</dbReference>
<dbReference type="OrthoDB" id="25414at2759"/>
<dbReference type="PROSITE" id="PS00478">
    <property type="entry name" value="LIM_DOMAIN_1"/>
    <property type="match status" value="1"/>
</dbReference>
<evidence type="ECO:0000256" key="8">
    <source>
        <dbReference type="ARBA" id="ARBA00022833"/>
    </source>
</evidence>
<keyword evidence="8 13" id="KW-0862">Zinc</keyword>
<dbReference type="STRING" id="7574.A0A1S3JSB3"/>
<evidence type="ECO:0000256" key="1">
    <source>
        <dbReference type="ARBA" id="ARBA00004123"/>
    </source>
</evidence>
<evidence type="ECO:0000259" key="15">
    <source>
        <dbReference type="PROSITE" id="PS50023"/>
    </source>
</evidence>
<keyword evidence="10" id="KW-0965">Cell junction</keyword>
<dbReference type="CDD" id="cd09350">
    <property type="entry name" value="LIM1_TRIP6"/>
    <property type="match status" value="1"/>
</dbReference>
<dbReference type="SUPFAM" id="SSF57716">
    <property type="entry name" value="Glucocorticoid receptor-like (DNA-binding domain)"/>
    <property type="match status" value="3"/>
</dbReference>
<comment type="subcellular location">
    <subcellularLocation>
        <location evidence="2">Cell junction</location>
    </subcellularLocation>
    <subcellularLocation>
        <location evidence="3">Cytoplasm</location>
    </subcellularLocation>
    <subcellularLocation>
        <location evidence="1">Nucleus</location>
    </subcellularLocation>
</comment>
<dbReference type="GO" id="GO:0005925">
    <property type="term" value="C:focal adhesion"/>
    <property type="evidence" value="ECO:0007669"/>
    <property type="project" value="TreeGrafter"/>
</dbReference>
<organism evidence="16 17">
    <name type="scientific">Lingula anatina</name>
    <name type="common">Brachiopod</name>
    <name type="synonym">Lingula unguis</name>
    <dbReference type="NCBI Taxonomy" id="7574"/>
    <lineage>
        <taxon>Eukaryota</taxon>
        <taxon>Metazoa</taxon>
        <taxon>Spiralia</taxon>
        <taxon>Lophotrochozoa</taxon>
        <taxon>Brachiopoda</taxon>
        <taxon>Linguliformea</taxon>
        <taxon>Lingulata</taxon>
        <taxon>Lingulida</taxon>
        <taxon>Linguloidea</taxon>
        <taxon>Lingulidae</taxon>
        <taxon>Lingula</taxon>
    </lineage>
</organism>
<feature type="region of interest" description="Disordered" evidence="14">
    <location>
        <begin position="1"/>
        <end position="208"/>
    </location>
</feature>
<dbReference type="FunFam" id="2.10.110.10:FF:000042">
    <property type="entry name" value="lipoma-preferred partner isoform X1"/>
    <property type="match status" value="1"/>
</dbReference>
<dbReference type="GO" id="GO:0005634">
    <property type="term" value="C:nucleus"/>
    <property type="evidence" value="ECO:0007669"/>
    <property type="project" value="UniProtKB-SubCell"/>
</dbReference>
<evidence type="ECO:0000256" key="7">
    <source>
        <dbReference type="ARBA" id="ARBA00022737"/>
    </source>
</evidence>
<evidence type="ECO:0000256" key="4">
    <source>
        <dbReference type="ARBA" id="ARBA00009611"/>
    </source>
</evidence>
<dbReference type="CDD" id="cd09357">
    <property type="entry name" value="LIM3_Zyxin_like"/>
    <property type="match status" value="1"/>
</dbReference>
<keyword evidence="11 13" id="KW-0440">LIM domain</keyword>
<evidence type="ECO:0000313" key="17">
    <source>
        <dbReference type="RefSeq" id="XP_013412899.1"/>
    </source>
</evidence>
<evidence type="ECO:0000256" key="13">
    <source>
        <dbReference type="PROSITE-ProRule" id="PRU00125"/>
    </source>
</evidence>
<evidence type="ECO:0000256" key="14">
    <source>
        <dbReference type="SAM" id="MobiDB-lite"/>
    </source>
</evidence>
<gene>
    <name evidence="17" type="primary">LOC106175440</name>
</gene>
<dbReference type="InterPro" id="IPR001781">
    <property type="entry name" value="Znf_LIM"/>
</dbReference>
<keyword evidence="6 13" id="KW-0479">Metal-binding</keyword>
<dbReference type="GeneID" id="106175440"/>
<dbReference type="PANTHER" id="PTHR24207:SF2">
    <property type="entry name" value="ZYX102 PROTEIN"/>
    <property type="match status" value="1"/>
</dbReference>